<dbReference type="PANTHER" id="PTHR48050:SF13">
    <property type="entry name" value="STEROL 3-BETA-GLUCOSYLTRANSFERASE UGT80A2"/>
    <property type="match status" value="1"/>
</dbReference>
<feature type="domain" description="Erythromycin biosynthesis protein CIII-like C-terminal" evidence="1">
    <location>
        <begin position="286"/>
        <end position="407"/>
    </location>
</feature>
<dbReference type="Pfam" id="PF06722">
    <property type="entry name" value="EryCIII-like_C"/>
    <property type="match status" value="1"/>
</dbReference>
<dbReference type="GO" id="GO:0008194">
    <property type="term" value="F:UDP-glycosyltransferase activity"/>
    <property type="evidence" value="ECO:0007669"/>
    <property type="project" value="InterPro"/>
</dbReference>
<proteinExistence type="predicted"/>
<dbReference type="PANTHER" id="PTHR48050">
    <property type="entry name" value="STEROL 3-BETA-GLUCOSYLTRANSFERASE"/>
    <property type="match status" value="1"/>
</dbReference>
<protein>
    <recommendedName>
        <fullName evidence="1">Erythromycin biosynthesis protein CIII-like C-terminal domain-containing protein</fullName>
    </recommendedName>
</protein>
<dbReference type="FunFam" id="3.40.50.2000:FF:000072">
    <property type="entry name" value="Glycosyl transferase"/>
    <property type="match status" value="1"/>
</dbReference>
<dbReference type="GO" id="GO:0016758">
    <property type="term" value="F:hexosyltransferase activity"/>
    <property type="evidence" value="ECO:0007669"/>
    <property type="project" value="UniProtKB-ARBA"/>
</dbReference>
<dbReference type="InterPro" id="IPR002213">
    <property type="entry name" value="UDP_glucos_trans"/>
</dbReference>
<dbReference type="RefSeq" id="WP_272737572.1">
    <property type="nucleotide sequence ID" value="NZ_CP116942.1"/>
</dbReference>
<dbReference type="EMBL" id="CP116942">
    <property type="protein sequence ID" value="WCO68055.1"/>
    <property type="molecule type" value="Genomic_DNA"/>
</dbReference>
<dbReference type="GO" id="GO:0017000">
    <property type="term" value="P:antibiotic biosynthetic process"/>
    <property type="evidence" value="ECO:0007669"/>
    <property type="project" value="UniProtKB-ARBA"/>
</dbReference>
<dbReference type="InterPro" id="IPR050426">
    <property type="entry name" value="Glycosyltransferase_28"/>
</dbReference>
<sequence>MADYLVCASPIHGHVAPMAAIAAHLVQVGHRVTMLTGSRFGPDLESAGIEHLSLSGRADFDDRDPASYLPDRSRHRGLQRAQYEIQTIFVRTIPDQVHALRAALGATRYDAVLVDSAFAGVLPLLLDPTSPRPPILMAGVLGLSQSSSDVAPFGMGLQPSASPWGRVRNRALTVVAHRVLFRRTQQLAQRMLADVGSPPLDRFAMDLTSLPDRFLQLCVPQFEYPRRDLSANVRFVGPVLSRSPSQVDRPGWWSDLGGDRPVVHVTQGTIDNADLGRLVRPTVEGLAADDVLVVVSTGGRPVVGLGDVPPNVRVAEYLPYDQLLPRTDVMVTNGGYGGVQHALSHGVPLVVAGDTEDKPEVAARVRYAGVGVDLRTGTPSAEQVAAAVRGVLADRAVGDAARRMAATIGRHDALAAIDQELASAREHDRRRG</sequence>
<accession>A0AAE9Y7B6</accession>
<name>A0AAE9Y7B6_9ACTN</name>
<dbReference type="SUPFAM" id="SSF53756">
    <property type="entry name" value="UDP-Glycosyltransferase/glycogen phosphorylase"/>
    <property type="match status" value="1"/>
</dbReference>
<dbReference type="Proteomes" id="UP001216390">
    <property type="component" value="Chromosome"/>
</dbReference>
<gene>
    <name evidence="2" type="ORF">PO878_04870</name>
</gene>
<dbReference type="CDD" id="cd03784">
    <property type="entry name" value="GT1_Gtf-like"/>
    <property type="match status" value="1"/>
</dbReference>
<evidence type="ECO:0000259" key="1">
    <source>
        <dbReference type="Pfam" id="PF06722"/>
    </source>
</evidence>
<dbReference type="KEGG" id="ima:PO878_04870"/>
<keyword evidence="3" id="KW-1185">Reference proteome</keyword>
<dbReference type="InterPro" id="IPR010610">
    <property type="entry name" value="EryCIII-like_C"/>
</dbReference>
<dbReference type="Gene3D" id="3.40.50.2000">
    <property type="entry name" value="Glycogen Phosphorylase B"/>
    <property type="match status" value="2"/>
</dbReference>
<reference evidence="2" key="1">
    <citation type="submission" date="2023-01" db="EMBL/GenBank/DDBJ databases">
        <title>The diversity of Class Acidimicrobiia in South China Sea sediment environments and the proposal of Iamia marina sp. nov., a novel species of the genus Iamia.</title>
        <authorList>
            <person name="He Y."/>
            <person name="Tian X."/>
        </authorList>
    </citation>
    <scope>NUCLEOTIDE SEQUENCE</scope>
    <source>
        <strain evidence="2">DSM 19957</strain>
    </source>
</reference>
<evidence type="ECO:0000313" key="2">
    <source>
        <dbReference type="EMBL" id="WCO68055.1"/>
    </source>
</evidence>
<evidence type="ECO:0000313" key="3">
    <source>
        <dbReference type="Proteomes" id="UP001216390"/>
    </source>
</evidence>
<dbReference type="AlphaFoldDB" id="A0AAE9Y7B6"/>
<organism evidence="2 3">
    <name type="scientific">Iamia majanohamensis</name>
    <dbReference type="NCBI Taxonomy" id="467976"/>
    <lineage>
        <taxon>Bacteria</taxon>
        <taxon>Bacillati</taxon>
        <taxon>Actinomycetota</taxon>
        <taxon>Acidimicrobiia</taxon>
        <taxon>Acidimicrobiales</taxon>
        <taxon>Iamiaceae</taxon>
        <taxon>Iamia</taxon>
    </lineage>
</organism>